<dbReference type="Proteomes" id="UP001172102">
    <property type="component" value="Unassembled WGS sequence"/>
</dbReference>
<dbReference type="AlphaFoldDB" id="A0AA40AYS9"/>
<protein>
    <submittedName>
        <fullName evidence="2">Uncharacterized protein</fullName>
    </submittedName>
</protein>
<reference evidence="2" key="1">
    <citation type="submission" date="2023-06" db="EMBL/GenBank/DDBJ databases">
        <title>Genome-scale phylogeny and comparative genomics of the fungal order Sordariales.</title>
        <authorList>
            <consortium name="Lawrence Berkeley National Laboratory"/>
            <person name="Hensen N."/>
            <person name="Bonometti L."/>
            <person name="Westerberg I."/>
            <person name="Brannstrom I.O."/>
            <person name="Guillou S."/>
            <person name="Cros-Aarteil S."/>
            <person name="Calhoun S."/>
            <person name="Haridas S."/>
            <person name="Kuo A."/>
            <person name="Mondo S."/>
            <person name="Pangilinan J."/>
            <person name="Riley R."/>
            <person name="Labutti K."/>
            <person name="Andreopoulos B."/>
            <person name="Lipzen A."/>
            <person name="Chen C."/>
            <person name="Yanf M."/>
            <person name="Daum C."/>
            <person name="Ng V."/>
            <person name="Clum A."/>
            <person name="Steindorff A."/>
            <person name="Ohm R."/>
            <person name="Martin F."/>
            <person name="Silar P."/>
            <person name="Natvig D."/>
            <person name="Lalanne C."/>
            <person name="Gautier V."/>
            <person name="Ament-Velasquez S.L."/>
            <person name="Kruys A."/>
            <person name="Hutchinson M.I."/>
            <person name="Powell A.J."/>
            <person name="Barry K."/>
            <person name="Miller A.N."/>
            <person name="Grigoriev I.V."/>
            <person name="Debuchy R."/>
            <person name="Gladieux P."/>
            <person name="Thoren M.H."/>
            <person name="Johannesson H."/>
        </authorList>
    </citation>
    <scope>NUCLEOTIDE SEQUENCE</scope>
    <source>
        <strain evidence="2">SMH4607-1</strain>
    </source>
</reference>
<evidence type="ECO:0000256" key="1">
    <source>
        <dbReference type="SAM" id="MobiDB-lite"/>
    </source>
</evidence>
<sequence>MSSSSLVNFGVVLSGKANPSDFARHKRARYRYTEYSSSDSSDAGTFLVSNVKFRFVDAAIRNGYLEDVEIGIEMIAEELTLANDLTDTFYEDWQHITEGALDILDSYPATKSRVTSIALFKLGFLTTYEGNPSTVYISVNYESEENHWPPVVGEIQQLLNRYPYKLQVHMEHNTSSELCPLLFPLVNRPMTDTKRQIWPAKKYKNLVGLREDIGPECYIKTKYALTNYHIVRPAFKGFQLGTNDKDEARNSTQRRRRLSTQRTSDIASPFNS</sequence>
<accession>A0AA40AYS9</accession>
<keyword evidence="3" id="KW-1185">Reference proteome</keyword>
<feature type="region of interest" description="Disordered" evidence="1">
    <location>
        <begin position="241"/>
        <end position="272"/>
    </location>
</feature>
<organism evidence="2 3">
    <name type="scientific">Lasiosphaeris hirsuta</name>
    <dbReference type="NCBI Taxonomy" id="260670"/>
    <lineage>
        <taxon>Eukaryota</taxon>
        <taxon>Fungi</taxon>
        <taxon>Dikarya</taxon>
        <taxon>Ascomycota</taxon>
        <taxon>Pezizomycotina</taxon>
        <taxon>Sordariomycetes</taxon>
        <taxon>Sordariomycetidae</taxon>
        <taxon>Sordariales</taxon>
        <taxon>Lasiosphaeriaceae</taxon>
        <taxon>Lasiosphaeris</taxon>
    </lineage>
</organism>
<dbReference type="EMBL" id="JAUKUA010000002">
    <property type="protein sequence ID" value="KAK0724448.1"/>
    <property type="molecule type" value="Genomic_DNA"/>
</dbReference>
<evidence type="ECO:0000313" key="2">
    <source>
        <dbReference type="EMBL" id="KAK0724448.1"/>
    </source>
</evidence>
<proteinExistence type="predicted"/>
<comment type="caution">
    <text evidence="2">The sequence shown here is derived from an EMBL/GenBank/DDBJ whole genome shotgun (WGS) entry which is preliminary data.</text>
</comment>
<gene>
    <name evidence="2" type="ORF">B0H67DRAFT_680051</name>
</gene>
<name>A0AA40AYS9_9PEZI</name>
<evidence type="ECO:0000313" key="3">
    <source>
        <dbReference type="Proteomes" id="UP001172102"/>
    </source>
</evidence>